<dbReference type="SUPFAM" id="SSF56317">
    <property type="entry name" value="Carbon-nitrogen hydrolase"/>
    <property type="match status" value="1"/>
</dbReference>
<dbReference type="CDD" id="cd07197">
    <property type="entry name" value="nitrilase"/>
    <property type="match status" value="1"/>
</dbReference>
<keyword evidence="1 3" id="KW-0378">Hydrolase</keyword>
<dbReference type="Pfam" id="PF00795">
    <property type="entry name" value="CN_hydrolase"/>
    <property type="match status" value="1"/>
</dbReference>
<evidence type="ECO:0000313" key="3">
    <source>
        <dbReference type="EMBL" id="GAA3712470.1"/>
    </source>
</evidence>
<evidence type="ECO:0000259" key="2">
    <source>
        <dbReference type="PROSITE" id="PS50263"/>
    </source>
</evidence>
<gene>
    <name evidence="3" type="ORF">GCM10022204_34230</name>
</gene>
<organism evidence="3 4">
    <name type="scientific">Microlunatus aurantiacus</name>
    <dbReference type="NCBI Taxonomy" id="446786"/>
    <lineage>
        <taxon>Bacteria</taxon>
        <taxon>Bacillati</taxon>
        <taxon>Actinomycetota</taxon>
        <taxon>Actinomycetes</taxon>
        <taxon>Propionibacteriales</taxon>
        <taxon>Propionibacteriaceae</taxon>
        <taxon>Microlunatus</taxon>
    </lineage>
</organism>
<evidence type="ECO:0000313" key="4">
    <source>
        <dbReference type="Proteomes" id="UP001500051"/>
    </source>
</evidence>
<dbReference type="RefSeq" id="WP_344813666.1">
    <property type="nucleotide sequence ID" value="NZ_BAAAYX010000014.1"/>
</dbReference>
<protein>
    <submittedName>
        <fullName evidence="3">Carbon-nitrogen hydrolase family protein</fullName>
    </submittedName>
</protein>
<name>A0ABP7E088_9ACTN</name>
<proteinExistence type="predicted"/>
<dbReference type="GO" id="GO:0016787">
    <property type="term" value="F:hydrolase activity"/>
    <property type="evidence" value="ECO:0007669"/>
    <property type="project" value="UniProtKB-KW"/>
</dbReference>
<dbReference type="InterPro" id="IPR050345">
    <property type="entry name" value="Aliph_Amidase/BUP"/>
</dbReference>
<feature type="domain" description="CN hydrolase" evidence="2">
    <location>
        <begin position="5"/>
        <end position="240"/>
    </location>
</feature>
<dbReference type="PROSITE" id="PS50263">
    <property type="entry name" value="CN_HYDROLASE"/>
    <property type="match status" value="1"/>
</dbReference>
<evidence type="ECO:0000256" key="1">
    <source>
        <dbReference type="ARBA" id="ARBA00022801"/>
    </source>
</evidence>
<dbReference type="EMBL" id="BAAAYX010000014">
    <property type="protein sequence ID" value="GAA3712470.1"/>
    <property type="molecule type" value="Genomic_DNA"/>
</dbReference>
<reference evidence="4" key="1">
    <citation type="journal article" date="2019" name="Int. J. Syst. Evol. Microbiol.">
        <title>The Global Catalogue of Microorganisms (GCM) 10K type strain sequencing project: providing services to taxonomists for standard genome sequencing and annotation.</title>
        <authorList>
            <consortium name="The Broad Institute Genomics Platform"/>
            <consortium name="The Broad Institute Genome Sequencing Center for Infectious Disease"/>
            <person name="Wu L."/>
            <person name="Ma J."/>
        </authorList>
    </citation>
    <scope>NUCLEOTIDE SEQUENCE [LARGE SCALE GENOMIC DNA]</scope>
    <source>
        <strain evidence="4">JCM 16548</strain>
    </source>
</reference>
<dbReference type="Gene3D" id="3.60.110.10">
    <property type="entry name" value="Carbon-nitrogen hydrolase"/>
    <property type="match status" value="1"/>
</dbReference>
<dbReference type="PANTHER" id="PTHR43674">
    <property type="entry name" value="NITRILASE C965.09-RELATED"/>
    <property type="match status" value="1"/>
</dbReference>
<accession>A0ABP7E088</accession>
<dbReference type="PANTHER" id="PTHR43674:SF2">
    <property type="entry name" value="BETA-UREIDOPROPIONASE"/>
    <property type="match status" value="1"/>
</dbReference>
<dbReference type="Proteomes" id="UP001500051">
    <property type="component" value="Unassembled WGS sequence"/>
</dbReference>
<keyword evidence="4" id="KW-1185">Reference proteome</keyword>
<sequence>MLAPLQIAVAQPPCVTGALVANAEAHALTVLAARARLVVFPELSLTGYDLEAPTVALDDPALAPLVEACSTVNTVALVGAPTRADPTTAGSGPDRSIAVVLVDAGGARVVYRKQHLGVQEAKHFAPGPRPVVLDLDGWRVGLGICRDTGVGDHVSELAGTGIDLYVAGLVDSPEDLDIQRERAATIATTCGAYVGFASFAGPTSGGYGATAGRSAIFGRSGSVLTETSALPGGIARARLV</sequence>
<comment type="caution">
    <text evidence="3">The sequence shown here is derived from an EMBL/GenBank/DDBJ whole genome shotgun (WGS) entry which is preliminary data.</text>
</comment>
<dbReference type="InterPro" id="IPR003010">
    <property type="entry name" value="C-N_Hydrolase"/>
</dbReference>
<dbReference type="InterPro" id="IPR036526">
    <property type="entry name" value="C-N_Hydrolase_sf"/>
</dbReference>